<dbReference type="EMBL" id="SNRW01000917">
    <property type="protein sequence ID" value="KAA6398614.1"/>
    <property type="molecule type" value="Genomic_DNA"/>
</dbReference>
<protein>
    <submittedName>
        <fullName evidence="1">Uncharacterized protein</fullName>
    </submittedName>
</protein>
<evidence type="ECO:0000313" key="1">
    <source>
        <dbReference type="EMBL" id="KAA6398614.1"/>
    </source>
</evidence>
<gene>
    <name evidence="1" type="ORF">EZS28_005859</name>
</gene>
<proteinExistence type="predicted"/>
<organism evidence="1 2">
    <name type="scientific">Streblomastix strix</name>
    <dbReference type="NCBI Taxonomy" id="222440"/>
    <lineage>
        <taxon>Eukaryota</taxon>
        <taxon>Metamonada</taxon>
        <taxon>Preaxostyla</taxon>
        <taxon>Oxymonadida</taxon>
        <taxon>Streblomastigidae</taxon>
        <taxon>Streblomastix</taxon>
    </lineage>
</organism>
<comment type="caution">
    <text evidence="1">The sequence shown here is derived from an EMBL/GenBank/DDBJ whole genome shotgun (WGS) entry which is preliminary data.</text>
</comment>
<evidence type="ECO:0000313" key="2">
    <source>
        <dbReference type="Proteomes" id="UP000324800"/>
    </source>
</evidence>
<sequence length="306" mass="35022">MSRFQLWQAGQGVPLTQKEQATVDKMKAGAARKRALLEYAFNDTQIAALTEILDVKKFKHRDIKYNKELRTLPSAQAYVGSRKSMASWRVRNQDPDEPEGPLPSFATVYTDKGKLYTMGGYIPKVESKYDSFQEQYIGNVPKGQRKTTIFFDFMKGKKDTYGKAKIQIDYQRQNPHQHYMSSYVPTMAETFNQANGGDLWKLKRAYMFVAAATWDLVLRNLLGMVDAQVNLDAASKDAVKQAARVYRNEITTKYFQMVDEDEQRLATIVGTLYGRVAILVYRQKEGRQLQIGYEAPETQMQVDAEV</sequence>
<accession>A0A5J4WUB4</accession>
<name>A0A5J4WUB4_9EUKA</name>
<reference evidence="1 2" key="1">
    <citation type="submission" date="2019-03" db="EMBL/GenBank/DDBJ databases">
        <title>Single cell metagenomics reveals metabolic interactions within the superorganism composed of flagellate Streblomastix strix and complex community of Bacteroidetes bacteria on its surface.</title>
        <authorList>
            <person name="Treitli S.C."/>
            <person name="Kolisko M."/>
            <person name="Husnik F."/>
            <person name="Keeling P."/>
            <person name="Hampl V."/>
        </authorList>
    </citation>
    <scope>NUCLEOTIDE SEQUENCE [LARGE SCALE GENOMIC DNA]</scope>
    <source>
        <strain evidence="1">ST1C</strain>
    </source>
</reference>
<dbReference type="Proteomes" id="UP000324800">
    <property type="component" value="Unassembled WGS sequence"/>
</dbReference>
<dbReference type="AlphaFoldDB" id="A0A5J4WUB4"/>